<dbReference type="RefSeq" id="WP_145030683.1">
    <property type="nucleotide sequence ID" value="NZ_CP036271.1"/>
</dbReference>
<evidence type="ECO:0000256" key="1">
    <source>
        <dbReference type="SAM" id="MobiDB-lite"/>
    </source>
</evidence>
<evidence type="ECO:0000313" key="5">
    <source>
        <dbReference type="Proteomes" id="UP000315700"/>
    </source>
</evidence>
<name>A0A517SFF3_9PLAN</name>
<accession>A0A517SFF3</accession>
<keyword evidence="2" id="KW-0812">Transmembrane</keyword>
<feature type="chain" id="PRO_5021783405" evidence="3">
    <location>
        <begin position="38"/>
        <end position="1137"/>
    </location>
</feature>
<dbReference type="Proteomes" id="UP000315700">
    <property type="component" value="Chromosome"/>
</dbReference>
<gene>
    <name evidence="4" type="ORF">Pan44_29020</name>
</gene>
<dbReference type="AlphaFoldDB" id="A0A517SFF3"/>
<evidence type="ECO:0000256" key="3">
    <source>
        <dbReference type="SAM" id="SignalP"/>
    </source>
</evidence>
<feature type="signal peptide" evidence="3">
    <location>
        <begin position="1"/>
        <end position="37"/>
    </location>
</feature>
<dbReference type="KEGG" id="ccos:Pan44_29020"/>
<evidence type="ECO:0000313" key="4">
    <source>
        <dbReference type="EMBL" id="QDT54863.1"/>
    </source>
</evidence>
<keyword evidence="3" id="KW-0732">Signal</keyword>
<feature type="transmembrane region" description="Helical" evidence="2">
    <location>
        <begin position="1033"/>
        <end position="1051"/>
    </location>
</feature>
<keyword evidence="5" id="KW-1185">Reference proteome</keyword>
<feature type="region of interest" description="Disordered" evidence="1">
    <location>
        <begin position="1110"/>
        <end position="1137"/>
    </location>
</feature>
<feature type="transmembrane region" description="Helical" evidence="2">
    <location>
        <begin position="1086"/>
        <end position="1104"/>
    </location>
</feature>
<sequence precursor="true">MTAEQSTCVGRTPACAHSLAATFIAALLCFLATSAGAQEPPPPPTASTPDATTPPAAAAPADDPPQLLMVPYQDLKGTINDLGASIMVPLRDYLDWQKRLRDTPPQAPAVVTSAAYRVVVEKELAKVRAELKISAPGKPWAELPVSFGEAAIASIEGADENLLLRGEGNGSYRLLIGKSGEHTVVLNLVARIRTLPDGKQLVMNVPAVAVTTFEMEIPEAEQTVEFEPRQAVSPVDDSMGKTLVRANLGATNQITAKWFPKASIKPEMELLASVTNDQSVSIEDGLIHRDAWLRFEILRGKLSQLRIAIPKGVRVLDVSGDPRIRGWKTADEPQRQVITVDLLSGTSDPVPVEVHTEGPLPEGTFTAAGLSEQGEAFGIHALDVIRESGHVAVKASGELELTMTEQQRLSRVNDDQLPPKIQAGNASGFRYFAPGFVLKGSVKPIQPRLTVNHTARLVFQDEELRVVSTLDYQVERAGIFELQLKVPEDLVVDAVECDAMREHRFDEASRTLTVTLSKRTEDQVAIAIRAHRPLAAMAAAEQALPIIEPLGVERELGSVFVFSKPSVEVVTSEAAVKAAQPLVAPAEMAEPNASLTSSWSFTRRPVVIPVTIHRKPARLSAEIATAIQVQPQIIEVNSRLTFRTEYAGLDTFRLMAPAGVSDRLRIESLDPGSPLRQKTAGPAENGWVTWTITMQREVLGAVPLNVAYDLRDTAVPGAGAPTGANLALIRPIAAKASGGADVPLTRIVGQIAISKDDTLSVTSVATGGDVEPIDVRELTLLPQSGAAAYRYFRQPDDKGIDVSIQRSRNEVQPVVATVIRKGLVEIVAGDKADSSATYRCRYRVKSSERQRILVHLPVNLELLGAFVNSRDVRLETADLPGGQRIGESWNSYWLNVSREGANDDEFIVTLHFLWKVNPELGGGSYSRGSLELPMPVFGAKDAPAAVQELRVVAWTPREYVLVGRPNDFQPLSEPGLWSRFWQRSASRNEVDLDSWIEPGNAPALTLPKDGRTAFAYINIGGANRLRVDWWNRVRVTWIVSMALVLIALLLVRTSWENKLGMLLFGGLALTLFALNDRAAAAELLAAGRYGLAFLLGLWVVHGLFGARRAATDPKTPPTAPPTEPAAPTSPAPIPGGA</sequence>
<keyword evidence="2" id="KW-0472">Membrane</keyword>
<dbReference type="InParanoid" id="A0A517SFF3"/>
<dbReference type="OrthoDB" id="207197at2"/>
<feature type="region of interest" description="Disordered" evidence="1">
    <location>
        <begin position="37"/>
        <end position="67"/>
    </location>
</feature>
<feature type="compositionally biased region" description="Low complexity" evidence="1">
    <location>
        <begin position="47"/>
        <end position="65"/>
    </location>
</feature>
<organism evidence="4 5">
    <name type="scientific">Caulifigura coniformis</name>
    <dbReference type="NCBI Taxonomy" id="2527983"/>
    <lineage>
        <taxon>Bacteria</taxon>
        <taxon>Pseudomonadati</taxon>
        <taxon>Planctomycetota</taxon>
        <taxon>Planctomycetia</taxon>
        <taxon>Planctomycetales</taxon>
        <taxon>Planctomycetaceae</taxon>
        <taxon>Caulifigura</taxon>
    </lineage>
</organism>
<feature type="compositionally biased region" description="Pro residues" evidence="1">
    <location>
        <begin position="1114"/>
        <end position="1137"/>
    </location>
</feature>
<feature type="transmembrane region" description="Helical" evidence="2">
    <location>
        <begin position="1058"/>
        <end position="1074"/>
    </location>
</feature>
<dbReference type="EMBL" id="CP036271">
    <property type="protein sequence ID" value="QDT54863.1"/>
    <property type="molecule type" value="Genomic_DNA"/>
</dbReference>
<evidence type="ECO:0000256" key="2">
    <source>
        <dbReference type="SAM" id="Phobius"/>
    </source>
</evidence>
<protein>
    <submittedName>
        <fullName evidence="4">Uncharacterized protein</fullName>
    </submittedName>
</protein>
<reference evidence="4 5" key="1">
    <citation type="submission" date="2019-02" db="EMBL/GenBank/DDBJ databases">
        <title>Deep-cultivation of Planctomycetes and their phenomic and genomic characterization uncovers novel biology.</title>
        <authorList>
            <person name="Wiegand S."/>
            <person name="Jogler M."/>
            <person name="Boedeker C."/>
            <person name="Pinto D."/>
            <person name="Vollmers J."/>
            <person name="Rivas-Marin E."/>
            <person name="Kohn T."/>
            <person name="Peeters S.H."/>
            <person name="Heuer A."/>
            <person name="Rast P."/>
            <person name="Oberbeckmann S."/>
            <person name="Bunk B."/>
            <person name="Jeske O."/>
            <person name="Meyerdierks A."/>
            <person name="Storesund J.E."/>
            <person name="Kallscheuer N."/>
            <person name="Luecker S."/>
            <person name="Lage O.M."/>
            <person name="Pohl T."/>
            <person name="Merkel B.J."/>
            <person name="Hornburger P."/>
            <person name="Mueller R.-W."/>
            <person name="Bruemmer F."/>
            <person name="Labrenz M."/>
            <person name="Spormann A.M."/>
            <person name="Op den Camp H."/>
            <person name="Overmann J."/>
            <person name="Amann R."/>
            <person name="Jetten M.S.M."/>
            <person name="Mascher T."/>
            <person name="Medema M.H."/>
            <person name="Devos D.P."/>
            <person name="Kaster A.-K."/>
            <person name="Ovreas L."/>
            <person name="Rohde M."/>
            <person name="Galperin M.Y."/>
            <person name="Jogler C."/>
        </authorList>
    </citation>
    <scope>NUCLEOTIDE SEQUENCE [LARGE SCALE GENOMIC DNA]</scope>
    <source>
        <strain evidence="4 5">Pan44</strain>
    </source>
</reference>
<keyword evidence="2" id="KW-1133">Transmembrane helix</keyword>
<proteinExistence type="predicted"/>